<keyword evidence="11" id="KW-1133">Transmembrane helix</keyword>
<dbReference type="InterPro" id="IPR001128">
    <property type="entry name" value="Cyt_P450"/>
</dbReference>
<dbReference type="GO" id="GO:0005789">
    <property type="term" value="C:endoplasmic reticulum membrane"/>
    <property type="evidence" value="ECO:0007669"/>
    <property type="project" value="UniProtKB-SubCell"/>
</dbReference>
<dbReference type="EMBL" id="JABSTV010001245">
    <property type="protein sequence ID" value="KAH7984477.1"/>
    <property type="molecule type" value="Genomic_DNA"/>
</dbReference>
<keyword evidence="13" id="KW-1185">Reference proteome</keyword>
<dbReference type="PANTHER" id="PTHR24291:SF189">
    <property type="entry name" value="CYTOCHROME P450 4C3-RELATED"/>
    <property type="match status" value="1"/>
</dbReference>
<dbReference type="VEuPathDB" id="VectorBase:RSAN_054151"/>
<keyword evidence="11" id="KW-0812">Transmembrane</keyword>
<evidence type="ECO:0000256" key="3">
    <source>
        <dbReference type="ARBA" id="ARBA00010617"/>
    </source>
</evidence>
<dbReference type="InterPro" id="IPR050196">
    <property type="entry name" value="Cytochrome_P450_Monoox"/>
</dbReference>
<dbReference type="PRINTS" id="PR00463">
    <property type="entry name" value="EP450I"/>
</dbReference>
<comment type="subcellular location">
    <subcellularLocation>
        <location evidence="2">Endoplasmic reticulum membrane</location>
    </subcellularLocation>
</comment>
<dbReference type="PANTHER" id="PTHR24291">
    <property type="entry name" value="CYTOCHROME P450 FAMILY 4"/>
    <property type="match status" value="1"/>
</dbReference>
<evidence type="ECO:0000313" key="13">
    <source>
        <dbReference type="Proteomes" id="UP000821837"/>
    </source>
</evidence>
<dbReference type="Proteomes" id="UP000821837">
    <property type="component" value="Chromosome 1"/>
</dbReference>
<comment type="cofactor">
    <cofactor evidence="1 9">
        <name>heme</name>
        <dbReference type="ChEBI" id="CHEBI:30413"/>
    </cofactor>
</comment>
<dbReference type="InterPro" id="IPR002401">
    <property type="entry name" value="Cyt_P450_E_grp-I"/>
</dbReference>
<protein>
    <recommendedName>
        <fullName evidence="14">Cytochrome P450</fullName>
    </recommendedName>
</protein>
<keyword evidence="7 10" id="KW-0503">Monooxygenase</keyword>
<evidence type="ECO:0000256" key="1">
    <source>
        <dbReference type="ARBA" id="ARBA00001971"/>
    </source>
</evidence>
<keyword evidence="5" id="KW-0256">Endoplasmic reticulum</keyword>
<evidence type="ECO:0000256" key="10">
    <source>
        <dbReference type="RuleBase" id="RU000461"/>
    </source>
</evidence>
<dbReference type="GO" id="GO:0020037">
    <property type="term" value="F:heme binding"/>
    <property type="evidence" value="ECO:0007669"/>
    <property type="project" value="InterPro"/>
</dbReference>
<evidence type="ECO:0000256" key="9">
    <source>
        <dbReference type="PIRSR" id="PIRSR602401-1"/>
    </source>
</evidence>
<dbReference type="SUPFAM" id="SSF48264">
    <property type="entry name" value="Cytochrome P450"/>
    <property type="match status" value="1"/>
</dbReference>
<evidence type="ECO:0000256" key="4">
    <source>
        <dbReference type="ARBA" id="ARBA00022617"/>
    </source>
</evidence>
<dbReference type="Gene3D" id="1.10.630.10">
    <property type="entry name" value="Cytochrome P450"/>
    <property type="match status" value="1"/>
</dbReference>
<feature type="binding site" description="axial binding residue" evidence="9">
    <location>
        <position position="428"/>
    </location>
    <ligand>
        <name>heme</name>
        <dbReference type="ChEBI" id="CHEBI:30413"/>
    </ligand>
    <ligandPart>
        <name>Fe</name>
        <dbReference type="ChEBI" id="CHEBI:18248"/>
    </ligandPart>
</feature>
<comment type="caution">
    <text evidence="12">The sequence shown here is derived from an EMBL/GenBank/DDBJ whole genome shotgun (WGS) entry which is preliminary data.</text>
</comment>
<evidence type="ECO:0000256" key="6">
    <source>
        <dbReference type="ARBA" id="ARBA00023004"/>
    </source>
</evidence>
<evidence type="ECO:0000256" key="2">
    <source>
        <dbReference type="ARBA" id="ARBA00004586"/>
    </source>
</evidence>
<keyword evidence="8 11" id="KW-0472">Membrane</keyword>
<evidence type="ECO:0000256" key="5">
    <source>
        <dbReference type="ARBA" id="ARBA00022824"/>
    </source>
</evidence>
<dbReference type="Pfam" id="PF00067">
    <property type="entry name" value="p450"/>
    <property type="match status" value="1"/>
</dbReference>
<dbReference type="GO" id="GO:0016705">
    <property type="term" value="F:oxidoreductase activity, acting on paired donors, with incorporation or reduction of molecular oxygen"/>
    <property type="evidence" value="ECO:0007669"/>
    <property type="project" value="InterPro"/>
</dbReference>
<keyword evidence="4 9" id="KW-0349">Heme</keyword>
<feature type="transmembrane region" description="Helical" evidence="11">
    <location>
        <begin position="24"/>
        <end position="43"/>
    </location>
</feature>
<keyword evidence="10" id="KW-0560">Oxidoreductase</keyword>
<dbReference type="AlphaFoldDB" id="A0A9D4YQS8"/>
<dbReference type="PRINTS" id="PR00385">
    <property type="entry name" value="P450"/>
</dbReference>
<evidence type="ECO:0008006" key="14">
    <source>
        <dbReference type="Google" id="ProtNLM"/>
    </source>
</evidence>
<accession>A0A9D4YQS8</accession>
<dbReference type="InterPro" id="IPR036396">
    <property type="entry name" value="Cyt_P450_sf"/>
</dbReference>
<gene>
    <name evidence="12" type="ORF">HPB52_021522</name>
</gene>
<reference evidence="12" key="1">
    <citation type="journal article" date="2020" name="Cell">
        <title>Large-Scale Comparative Analyses of Tick Genomes Elucidate Their Genetic Diversity and Vector Capacities.</title>
        <authorList>
            <consortium name="Tick Genome and Microbiome Consortium (TIGMIC)"/>
            <person name="Jia N."/>
            <person name="Wang J."/>
            <person name="Shi W."/>
            <person name="Du L."/>
            <person name="Sun Y."/>
            <person name="Zhan W."/>
            <person name="Jiang J.F."/>
            <person name="Wang Q."/>
            <person name="Zhang B."/>
            <person name="Ji P."/>
            <person name="Bell-Sakyi L."/>
            <person name="Cui X.M."/>
            <person name="Yuan T.T."/>
            <person name="Jiang B.G."/>
            <person name="Yang W.F."/>
            <person name="Lam T.T."/>
            <person name="Chang Q.C."/>
            <person name="Ding S.J."/>
            <person name="Wang X.J."/>
            <person name="Zhu J.G."/>
            <person name="Ruan X.D."/>
            <person name="Zhao L."/>
            <person name="Wei J.T."/>
            <person name="Ye R.Z."/>
            <person name="Que T.C."/>
            <person name="Du C.H."/>
            <person name="Zhou Y.H."/>
            <person name="Cheng J.X."/>
            <person name="Dai P.F."/>
            <person name="Guo W.B."/>
            <person name="Han X.H."/>
            <person name="Huang E.J."/>
            <person name="Li L.F."/>
            <person name="Wei W."/>
            <person name="Gao Y.C."/>
            <person name="Liu J.Z."/>
            <person name="Shao H.Z."/>
            <person name="Wang X."/>
            <person name="Wang C.C."/>
            <person name="Yang T.C."/>
            <person name="Huo Q.B."/>
            <person name="Li W."/>
            <person name="Chen H.Y."/>
            <person name="Chen S.E."/>
            <person name="Zhou L.G."/>
            <person name="Ni X.B."/>
            <person name="Tian J.H."/>
            <person name="Sheng Y."/>
            <person name="Liu T."/>
            <person name="Pan Y.S."/>
            <person name="Xia L.Y."/>
            <person name="Li J."/>
            <person name="Zhao F."/>
            <person name="Cao W.C."/>
        </authorList>
    </citation>
    <scope>NUCLEOTIDE SEQUENCE</scope>
    <source>
        <strain evidence="12">Rsan-2018</strain>
    </source>
</reference>
<proteinExistence type="inferred from homology"/>
<keyword evidence="6 9" id="KW-0408">Iron</keyword>
<evidence type="ECO:0000256" key="11">
    <source>
        <dbReference type="SAM" id="Phobius"/>
    </source>
</evidence>
<evidence type="ECO:0000313" key="12">
    <source>
        <dbReference type="EMBL" id="KAH7984477.1"/>
    </source>
</evidence>
<dbReference type="GO" id="GO:0005506">
    <property type="term" value="F:iron ion binding"/>
    <property type="evidence" value="ECO:0007669"/>
    <property type="project" value="InterPro"/>
</dbReference>
<evidence type="ECO:0000256" key="7">
    <source>
        <dbReference type="ARBA" id="ARBA00023033"/>
    </source>
</evidence>
<keyword evidence="9 10" id="KW-0479">Metal-binding</keyword>
<dbReference type="PROSITE" id="PS00086">
    <property type="entry name" value="CYTOCHROME_P450"/>
    <property type="match status" value="1"/>
</dbReference>
<comment type="similarity">
    <text evidence="3 10">Belongs to the cytochrome P450 family.</text>
</comment>
<reference evidence="12" key="2">
    <citation type="submission" date="2021-09" db="EMBL/GenBank/DDBJ databases">
        <authorList>
            <person name="Jia N."/>
            <person name="Wang J."/>
            <person name="Shi W."/>
            <person name="Du L."/>
            <person name="Sun Y."/>
            <person name="Zhan W."/>
            <person name="Jiang J."/>
            <person name="Wang Q."/>
            <person name="Zhang B."/>
            <person name="Ji P."/>
            <person name="Sakyi L.B."/>
            <person name="Cui X."/>
            <person name="Yuan T."/>
            <person name="Jiang B."/>
            <person name="Yang W."/>
            <person name="Lam T.T.-Y."/>
            <person name="Chang Q."/>
            <person name="Ding S."/>
            <person name="Wang X."/>
            <person name="Zhu J."/>
            <person name="Ruan X."/>
            <person name="Zhao L."/>
            <person name="Wei J."/>
            <person name="Que T."/>
            <person name="Du C."/>
            <person name="Cheng J."/>
            <person name="Dai P."/>
            <person name="Han X."/>
            <person name="Huang E."/>
            <person name="Gao Y."/>
            <person name="Liu J."/>
            <person name="Shao H."/>
            <person name="Ye R."/>
            <person name="Li L."/>
            <person name="Wei W."/>
            <person name="Wang X."/>
            <person name="Wang C."/>
            <person name="Huo Q."/>
            <person name="Li W."/>
            <person name="Guo W."/>
            <person name="Chen H."/>
            <person name="Chen S."/>
            <person name="Zhou L."/>
            <person name="Zhou L."/>
            <person name="Ni X."/>
            <person name="Tian J."/>
            <person name="Zhou Y."/>
            <person name="Sheng Y."/>
            <person name="Liu T."/>
            <person name="Pan Y."/>
            <person name="Xia L."/>
            <person name="Li J."/>
            <person name="Zhao F."/>
            <person name="Cao W."/>
        </authorList>
    </citation>
    <scope>NUCLEOTIDE SEQUENCE</scope>
    <source>
        <strain evidence="12">Rsan-2018</strain>
        <tissue evidence="12">Larvae</tissue>
    </source>
</reference>
<dbReference type="InterPro" id="IPR017972">
    <property type="entry name" value="Cyt_P450_CS"/>
</dbReference>
<evidence type="ECO:0000256" key="8">
    <source>
        <dbReference type="ARBA" id="ARBA00023136"/>
    </source>
</evidence>
<name>A0A9D4YQS8_RHISA</name>
<sequence>MVKQAWRGLTRPLRLIRFTDVRPWLLLAVVVCAFVFLLALALARYRVFRRQMNLLKDMPKDSERYIASGISKVLAVLRNPMDPAVDGAGTDHSGYMVCELPEDDKRAILTPGVPPERRIEDHEVMYEGFNGFAELTSREGIFHFWIGMQPFVVLHAARTIEPLLTSTVNISKTGQYQFLGPVLGEGLLTSLLNCGMERLSKPWLWWNTAYNLSGQKRKFTRAAKDLNNFVNEVIRKRKEILRQEKNGGRKDQNAKYSKAFLDVLLRHHLEDSTLSEQDIIEEVNTFLFAGHETTAVALTYLLYILGLHQDVQDKVVDEINSIFHEDLERDVTREDASLMKYLECVIKESQRIFTILPIYGRKVEEDFKVGKYIVPKGCTCVILGQMLHKDPTYFPDPNVFDPDRFLPENSKGRHPYAFLPFSAGPRNCVGQKFAMTEEKVIVATVLRHFRITSLDHRDRLLLAPQPILHPRSVFGGIRVKFTPRRPLRLQNA</sequence>
<organism evidence="12 13">
    <name type="scientific">Rhipicephalus sanguineus</name>
    <name type="common">Brown dog tick</name>
    <name type="synonym">Ixodes sanguineus</name>
    <dbReference type="NCBI Taxonomy" id="34632"/>
    <lineage>
        <taxon>Eukaryota</taxon>
        <taxon>Metazoa</taxon>
        <taxon>Ecdysozoa</taxon>
        <taxon>Arthropoda</taxon>
        <taxon>Chelicerata</taxon>
        <taxon>Arachnida</taxon>
        <taxon>Acari</taxon>
        <taxon>Parasitiformes</taxon>
        <taxon>Ixodida</taxon>
        <taxon>Ixodoidea</taxon>
        <taxon>Ixodidae</taxon>
        <taxon>Rhipicephalinae</taxon>
        <taxon>Rhipicephalus</taxon>
        <taxon>Rhipicephalus</taxon>
    </lineage>
</organism>
<dbReference type="GO" id="GO:0004497">
    <property type="term" value="F:monooxygenase activity"/>
    <property type="evidence" value="ECO:0007669"/>
    <property type="project" value="UniProtKB-KW"/>
</dbReference>